<dbReference type="InterPro" id="IPR036388">
    <property type="entry name" value="WH-like_DNA-bd_sf"/>
</dbReference>
<reference evidence="2 3" key="2">
    <citation type="journal article" date="2010" name="Stand. Genomic Sci.">
        <title>Complete genome sequence of Xylanimonas cellulosilytica type strain (XIL07).</title>
        <authorList>
            <person name="Foster B."/>
            <person name="Pukall R."/>
            <person name="Abt B."/>
            <person name="Nolan M."/>
            <person name="Glavina Del Rio T."/>
            <person name="Chen F."/>
            <person name="Lucas S."/>
            <person name="Tice H."/>
            <person name="Pitluck S."/>
            <person name="Cheng J.-F."/>
            <person name="Chertkov O."/>
            <person name="Brettin T."/>
            <person name="Han C."/>
            <person name="Detter J.C."/>
            <person name="Bruce D."/>
            <person name="Goodwin L."/>
            <person name="Ivanova N."/>
            <person name="Mavromatis K."/>
            <person name="Pati A."/>
            <person name="Mikhailova N."/>
            <person name="Chen A."/>
            <person name="Palaniappan K."/>
            <person name="Land M."/>
            <person name="Hauser L."/>
            <person name="Chang Y.-J."/>
            <person name="Jeffries C.D."/>
            <person name="Chain P."/>
            <person name="Rohde M."/>
            <person name="Goeker M."/>
            <person name="Bristow J."/>
            <person name="Eisen J.A."/>
            <person name="Markowitz V."/>
            <person name="Hugenholtz P."/>
            <person name="Kyrpides N.C."/>
            <person name="Klenk H.-P."/>
            <person name="Lapidus A."/>
        </authorList>
    </citation>
    <scope>NUCLEOTIDE SEQUENCE [LARGE SCALE GENOMIC DNA]</scope>
    <source>
        <strain evidence="3">DSM 15894 / CECT 5975 / LMG 20990 / XIL07</strain>
    </source>
</reference>
<dbReference type="PANTHER" id="PTHR18964">
    <property type="entry name" value="ROK (REPRESSOR, ORF, KINASE) FAMILY"/>
    <property type="match status" value="1"/>
</dbReference>
<organism evidence="2 3">
    <name type="scientific">Xylanimonas cellulosilytica (strain DSM 15894 / JCM 12276 / CECT 5975 / KCTC 9989 / LMG 20990 / NBRC 107835 / XIL07)</name>
    <dbReference type="NCBI Taxonomy" id="446471"/>
    <lineage>
        <taxon>Bacteria</taxon>
        <taxon>Bacillati</taxon>
        <taxon>Actinomycetota</taxon>
        <taxon>Actinomycetes</taxon>
        <taxon>Micrococcales</taxon>
        <taxon>Promicromonosporaceae</taxon>
        <taxon>Xylanimonas</taxon>
    </lineage>
</organism>
<reference evidence="3" key="1">
    <citation type="submission" date="2009-11" db="EMBL/GenBank/DDBJ databases">
        <title>The complete chromosome of Xylanimonas cellulosilytica DSM 15894.</title>
        <authorList>
            <consortium name="US DOE Joint Genome Institute (JGI-PGF)"/>
            <person name="Lucas S."/>
            <person name="Copeland A."/>
            <person name="Lapidus A."/>
            <person name="Glavina del Rio T."/>
            <person name="Dalin E."/>
            <person name="Tice H."/>
            <person name="Bruce D."/>
            <person name="Goodwin L."/>
            <person name="Pitluck S."/>
            <person name="Kyrpides N."/>
            <person name="Mavromatis K."/>
            <person name="Ivanova N."/>
            <person name="Mikhailova N."/>
            <person name="Foster B."/>
            <person name="Clum A."/>
            <person name="Brettin T."/>
            <person name="Detter J.C."/>
            <person name="Han C."/>
            <person name="Larimer F."/>
            <person name="Land M."/>
            <person name="Hauser L."/>
            <person name="Markowitz V."/>
            <person name="Cheng J.F."/>
            <person name="Hugenholtz P."/>
            <person name="Woyke T."/>
            <person name="Wu D."/>
            <person name="Gehrich-Schroeter G."/>
            <person name="Schneider S."/>
            <person name="Pukall S.R."/>
            <person name="Klenk H.P."/>
            <person name="Eisen J.A."/>
        </authorList>
    </citation>
    <scope>NUCLEOTIDE SEQUENCE [LARGE SCALE GENOMIC DNA]</scope>
    <source>
        <strain evidence="3">DSM 15894 / CECT 5975 / LMG 20990 / XIL07</strain>
    </source>
</reference>
<dbReference type="SUPFAM" id="SSF53067">
    <property type="entry name" value="Actin-like ATPase domain"/>
    <property type="match status" value="1"/>
</dbReference>
<dbReference type="PANTHER" id="PTHR18964:SF149">
    <property type="entry name" value="BIFUNCTIONAL UDP-N-ACETYLGLUCOSAMINE 2-EPIMERASE_N-ACETYLMANNOSAMINE KINASE"/>
    <property type="match status" value="1"/>
</dbReference>
<name>D1BUR5_XYLCX</name>
<evidence type="ECO:0000313" key="2">
    <source>
        <dbReference type="EMBL" id="ACZ29306.1"/>
    </source>
</evidence>
<dbReference type="Gene3D" id="1.10.10.10">
    <property type="entry name" value="Winged helix-like DNA-binding domain superfamily/Winged helix DNA-binding domain"/>
    <property type="match status" value="1"/>
</dbReference>
<dbReference type="EMBL" id="CP001821">
    <property type="protein sequence ID" value="ACZ29306.1"/>
    <property type="molecule type" value="Genomic_DNA"/>
</dbReference>
<dbReference type="InterPro" id="IPR036390">
    <property type="entry name" value="WH_DNA-bd_sf"/>
</dbReference>
<dbReference type="OrthoDB" id="4083144at2"/>
<dbReference type="Proteomes" id="UP000002255">
    <property type="component" value="Chromosome"/>
</dbReference>
<accession>D1BUR5</accession>
<dbReference type="eggNOG" id="COG1940">
    <property type="taxonomic scope" value="Bacteria"/>
</dbReference>
<dbReference type="InterPro" id="IPR043129">
    <property type="entry name" value="ATPase_NBD"/>
</dbReference>
<protein>
    <submittedName>
        <fullName evidence="2">ROK family protein</fullName>
    </submittedName>
</protein>
<proteinExistence type="inferred from homology"/>
<gene>
    <name evidence="2" type="ordered locus">Xcel_0267</name>
</gene>
<dbReference type="KEGG" id="xce:Xcel_0267"/>
<dbReference type="InterPro" id="IPR000600">
    <property type="entry name" value="ROK"/>
</dbReference>
<dbReference type="HOGENOM" id="CLU_036604_13_0_11"/>
<dbReference type="Gene3D" id="3.30.420.40">
    <property type="match status" value="2"/>
</dbReference>
<dbReference type="SUPFAM" id="SSF46785">
    <property type="entry name" value="Winged helix' DNA-binding domain"/>
    <property type="match status" value="1"/>
</dbReference>
<evidence type="ECO:0000313" key="3">
    <source>
        <dbReference type="Proteomes" id="UP000002255"/>
    </source>
</evidence>
<dbReference type="AlphaFoldDB" id="D1BUR5"/>
<keyword evidence="3" id="KW-1185">Reference proteome</keyword>
<evidence type="ECO:0000256" key="1">
    <source>
        <dbReference type="ARBA" id="ARBA00006479"/>
    </source>
</evidence>
<dbReference type="Pfam" id="PF00480">
    <property type="entry name" value="ROK"/>
    <property type="match status" value="1"/>
</dbReference>
<dbReference type="STRING" id="446471.Xcel_0267"/>
<sequence>MQGSGAGHANARSTIIDAVRAAGVVSRTGIVQATGLTGATVSKEVRALLDEGLLVESGTAPSTGGRSQVLLQLQRASRYAAGLHLDHDGVTAVLLDLGGAVVAEQRMRWVGAAEPAVVVDSMIERLGAMLRGVGAERERLLGIGVVAPGPVTPGEGIVASRPALREWVRFPFAERLSRTAGLPVIVDNDATASAVGELWTGGARGSNVFTALYMATGIGSGTVVDGVPYRGASLTVGEIGHVCIDLAGPECWCGNVGCLEAVAGPSAVVAEGRAAGLMLPERLTVAEAFAEVVSLARRGDGVAVDIVQRSAQHLAVAAQTLCTLMAVDLVVLTGASFGVAGDLYLPTVRERVRSSFLAHASGTVRVEVSQQARRAPAVGAAALVLQDALVPRSFSTRLALPSAEPSALVPGESR</sequence>
<dbReference type="RefSeq" id="WP_012877051.1">
    <property type="nucleotide sequence ID" value="NC_013530.1"/>
</dbReference>
<comment type="similarity">
    <text evidence="1">Belongs to the ROK (NagC/XylR) family.</text>
</comment>